<evidence type="ECO:0000313" key="5">
    <source>
        <dbReference type="Proteomes" id="UP000192566"/>
    </source>
</evidence>
<keyword evidence="5" id="KW-1185">Reference proteome</keyword>
<dbReference type="InterPro" id="IPR004843">
    <property type="entry name" value="Calcineurin-like_PHP"/>
</dbReference>
<name>A0A1X0DUC9_MYCHE</name>
<dbReference type="InterPro" id="IPR008334">
    <property type="entry name" value="5'-Nucleotdase_C"/>
</dbReference>
<dbReference type="InterPro" id="IPR029052">
    <property type="entry name" value="Metallo-depent_PP-like"/>
</dbReference>
<dbReference type="STRING" id="53376.BST25_03265"/>
<dbReference type="Pfam" id="PF00149">
    <property type="entry name" value="Metallophos"/>
    <property type="match status" value="1"/>
</dbReference>
<evidence type="ECO:0000256" key="1">
    <source>
        <dbReference type="ARBA" id="ARBA00022729"/>
    </source>
</evidence>
<dbReference type="OrthoDB" id="1016457at2"/>
<evidence type="ECO:0000313" key="4">
    <source>
        <dbReference type="EMBL" id="ORA76011.1"/>
    </source>
</evidence>
<dbReference type="Gene3D" id="3.90.780.10">
    <property type="entry name" value="5'-Nucleotidase, C-terminal domain"/>
    <property type="match status" value="1"/>
</dbReference>
<dbReference type="AlphaFoldDB" id="A0A1X0DUC9"/>
<feature type="domain" description="Calcineurin-like phosphoesterase" evidence="2">
    <location>
        <begin position="12"/>
        <end position="141"/>
    </location>
</feature>
<gene>
    <name evidence="4" type="ORF">BST25_03265</name>
</gene>
<comment type="caution">
    <text evidence="4">The sequence shown here is derived from an EMBL/GenBank/DDBJ whole genome shotgun (WGS) entry which is preliminary data.</text>
</comment>
<organism evidence="4 5">
    <name type="scientific">Mycobacterium heidelbergense</name>
    <dbReference type="NCBI Taxonomy" id="53376"/>
    <lineage>
        <taxon>Bacteria</taxon>
        <taxon>Bacillati</taxon>
        <taxon>Actinomycetota</taxon>
        <taxon>Actinomycetes</taxon>
        <taxon>Mycobacteriales</taxon>
        <taxon>Mycobacteriaceae</taxon>
        <taxon>Mycobacterium</taxon>
        <taxon>Mycobacterium simiae complex</taxon>
    </lineage>
</organism>
<dbReference type="InterPro" id="IPR006179">
    <property type="entry name" value="5_nucleotidase/apyrase"/>
</dbReference>
<dbReference type="PANTHER" id="PTHR11575">
    <property type="entry name" value="5'-NUCLEOTIDASE-RELATED"/>
    <property type="match status" value="1"/>
</dbReference>
<dbReference type="Proteomes" id="UP000192566">
    <property type="component" value="Unassembled WGS sequence"/>
</dbReference>
<evidence type="ECO:0000259" key="2">
    <source>
        <dbReference type="Pfam" id="PF00149"/>
    </source>
</evidence>
<dbReference type="SUPFAM" id="SSF55816">
    <property type="entry name" value="5'-nucleotidase (syn. UDP-sugar hydrolase), C-terminal domain"/>
    <property type="match status" value="1"/>
</dbReference>
<keyword evidence="1" id="KW-0732">Signal</keyword>
<dbReference type="Pfam" id="PF02872">
    <property type="entry name" value="5_nucleotid_C"/>
    <property type="match status" value="1"/>
</dbReference>
<feature type="domain" description="5'-Nucleotidase C-terminal" evidence="3">
    <location>
        <begin position="317"/>
        <end position="413"/>
    </location>
</feature>
<dbReference type="Gene3D" id="3.60.21.10">
    <property type="match status" value="1"/>
</dbReference>
<sequence>MIDMLNRSTLRYFVPGNHEFDYDPKTKLEDQLLVAGAKFELVCCNVGAPAAVNASEFALWPTTESPSVAFTGVVSKSVHSSFGEHWPFTDADAALKAFSAQTASKVPFHVVLSHATREEDRAMRPSLEECPRTVLLGGHDHHIDWQEDDFPPILYKNRSNLQSVRVLLLLAGDSGAAFNQLWCSYQELKKRNGGVPPPYEQGFVDALLEPLHPCDAQVFRKWIEAKDPCGHQGFPNFSASTFDRDDDIPDDALVNRLEGLPSVYDVGSHVLRFDDFLSADRRDEKAVRRALKQITEPNEDRVVCDFSDDVDQLDARDTQLRERPTDFGLLAAESVRREANADIAIVHSGSFRIDALIDAKVTRKRLLDTFIFDKPKPGQDEPIMILTLSNQEIDTLLAHGRSLATTGAFPQVVDKRQSSKHEHVVAISSYLLINAKSNDGYVEAYAKSKGMSEEQARDRFSELRSGQFRIIPAIEKHVAAIAYVDITPVAQPVQQSNLSNPPTPGAHFIKLARDVRKEFDRVHPNVPTNFEEWYEANEAFLALFAPRAPVPADPSLAKARKVLCDFVVVVLTTLKVKKVSWDVFDADVKAQEANYTDDGFKYGVILRAVVEGLGIPW</sequence>
<dbReference type="InterPro" id="IPR036907">
    <property type="entry name" value="5'-Nucleotdase_C_sf"/>
</dbReference>
<dbReference type="GO" id="GO:0009166">
    <property type="term" value="P:nucleotide catabolic process"/>
    <property type="evidence" value="ECO:0007669"/>
    <property type="project" value="InterPro"/>
</dbReference>
<dbReference type="SUPFAM" id="SSF56300">
    <property type="entry name" value="Metallo-dependent phosphatases"/>
    <property type="match status" value="1"/>
</dbReference>
<dbReference type="EMBL" id="MVHR01000003">
    <property type="protein sequence ID" value="ORA76011.1"/>
    <property type="molecule type" value="Genomic_DNA"/>
</dbReference>
<protein>
    <submittedName>
        <fullName evidence="4">Uncharacterized protein</fullName>
    </submittedName>
</protein>
<accession>A0A1X0DUC9</accession>
<dbReference type="RefSeq" id="WP_083072506.1">
    <property type="nucleotide sequence ID" value="NZ_AP022615.1"/>
</dbReference>
<reference evidence="4 5" key="1">
    <citation type="submission" date="2017-02" db="EMBL/GenBank/DDBJ databases">
        <title>The new phylogeny of genus Mycobacterium.</title>
        <authorList>
            <person name="Tortoli E."/>
            <person name="Trovato A."/>
            <person name="Cirillo D.M."/>
        </authorList>
    </citation>
    <scope>NUCLEOTIDE SEQUENCE [LARGE SCALE GENOMIC DNA]</scope>
    <source>
        <strain evidence="4 5">DSM 44471</strain>
    </source>
</reference>
<dbReference type="PANTHER" id="PTHR11575:SF24">
    <property type="entry name" value="5'-NUCLEOTIDASE"/>
    <property type="match status" value="1"/>
</dbReference>
<evidence type="ECO:0000259" key="3">
    <source>
        <dbReference type="Pfam" id="PF02872"/>
    </source>
</evidence>
<dbReference type="GO" id="GO:0016787">
    <property type="term" value="F:hydrolase activity"/>
    <property type="evidence" value="ECO:0007669"/>
    <property type="project" value="InterPro"/>
</dbReference>
<proteinExistence type="predicted"/>